<dbReference type="Pfam" id="PF00215">
    <property type="entry name" value="OMPdecase"/>
    <property type="match status" value="1"/>
</dbReference>
<feature type="binding site" evidence="11">
    <location>
        <position position="343"/>
    </location>
    <ligand>
        <name>substrate</name>
    </ligand>
</feature>
<dbReference type="InterPro" id="IPR001754">
    <property type="entry name" value="OMPdeCOase_dom"/>
</dbReference>
<dbReference type="GO" id="GO:0044205">
    <property type="term" value="P:'de novo' UMP biosynthetic process"/>
    <property type="evidence" value="ECO:0007669"/>
    <property type="project" value="UniProtKB-UniPathway"/>
</dbReference>
<evidence type="ECO:0000256" key="1">
    <source>
        <dbReference type="ARBA" id="ARBA00004861"/>
    </source>
</evidence>
<evidence type="ECO:0000256" key="5">
    <source>
        <dbReference type="ARBA" id="ARBA00022793"/>
    </source>
</evidence>
<feature type="binding site" evidence="11">
    <location>
        <position position="67"/>
    </location>
    <ligand>
        <name>substrate</name>
    </ligand>
</feature>
<keyword evidence="7" id="KW-0456">Lyase</keyword>
<feature type="active site" description="For OMPdecase activity" evidence="10">
    <location>
        <position position="102"/>
    </location>
</feature>
<dbReference type="PANTHER" id="PTHR32119">
    <property type="entry name" value="OROTIDINE 5'-PHOSPHATE DECARBOXYLASE"/>
    <property type="match status" value="1"/>
</dbReference>
<dbReference type="STRING" id="52586.A0A0B1P5X3"/>
<evidence type="ECO:0000256" key="10">
    <source>
        <dbReference type="PIRSR" id="PIRSR614732-1"/>
    </source>
</evidence>
<gene>
    <name evidence="13" type="ORF">EV44_g4723</name>
</gene>
<dbReference type="OMA" id="CLIKTHI"/>
<evidence type="ECO:0000256" key="6">
    <source>
        <dbReference type="ARBA" id="ARBA00022975"/>
    </source>
</evidence>
<dbReference type="InterPro" id="IPR014732">
    <property type="entry name" value="OMPdecase"/>
</dbReference>
<reference evidence="13 14" key="1">
    <citation type="journal article" date="2014" name="BMC Genomics">
        <title>Adaptive genomic structural variation in the grape powdery mildew pathogen, Erysiphe necator.</title>
        <authorList>
            <person name="Jones L."/>
            <person name="Riaz S."/>
            <person name="Morales-Cruz A."/>
            <person name="Amrine K.C."/>
            <person name="McGuire B."/>
            <person name="Gubler W.D."/>
            <person name="Walker M.A."/>
            <person name="Cantu D."/>
        </authorList>
    </citation>
    <scope>NUCLEOTIDE SEQUENCE [LARGE SCALE GENOMIC DNA]</scope>
    <source>
        <strain evidence="14">c</strain>
    </source>
</reference>
<feature type="binding site" evidence="11">
    <location>
        <position position="322"/>
    </location>
    <ligand>
        <name>substrate</name>
    </ligand>
</feature>
<protein>
    <recommendedName>
        <fullName evidence="4">Orotidine 5'-phosphate decarboxylase</fullName>
        <ecNumber evidence="3">4.1.1.23</ecNumber>
    </recommendedName>
    <alternativeName>
        <fullName evidence="9">OMP decarboxylase</fullName>
    </alternativeName>
    <alternativeName>
        <fullName evidence="8">Uridine 5'-monophosphate synthase</fullName>
    </alternativeName>
</protein>
<dbReference type="SUPFAM" id="SSF51366">
    <property type="entry name" value="Ribulose-phoshate binding barrel"/>
    <property type="match status" value="1"/>
</dbReference>
<evidence type="ECO:0000313" key="13">
    <source>
        <dbReference type="EMBL" id="KHJ34102.1"/>
    </source>
</evidence>
<organism evidence="13 14">
    <name type="scientific">Uncinula necator</name>
    <name type="common">Grape powdery mildew</name>
    <dbReference type="NCBI Taxonomy" id="52586"/>
    <lineage>
        <taxon>Eukaryota</taxon>
        <taxon>Fungi</taxon>
        <taxon>Dikarya</taxon>
        <taxon>Ascomycota</taxon>
        <taxon>Pezizomycotina</taxon>
        <taxon>Leotiomycetes</taxon>
        <taxon>Erysiphales</taxon>
        <taxon>Erysiphaceae</taxon>
        <taxon>Erysiphe</taxon>
    </lineage>
</organism>
<comment type="caution">
    <text evidence="13">The sequence shown here is derived from an EMBL/GenBank/DDBJ whole genome shotgun (WGS) entry which is preliminary data.</text>
</comment>
<evidence type="ECO:0000256" key="8">
    <source>
        <dbReference type="ARBA" id="ARBA00031744"/>
    </source>
</evidence>
<dbReference type="PROSITE" id="PS00156">
    <property type="entry name" value="OMPDECASE"/>
    <property type="match status" value="1"/>
</dbReference>
<evidence type="ECO:0000256" key="9">
    <source>
        <dbReference type="ARBA" id="ARBA00033428"/>
    </source>
</evidence>
<evidence type="ECO:0000256" key="7">
    <source>
        <dbReference type="ARBA" id="ARBA00023239"/>
    </source>
</evidence>
<feature type="domain" description="Orotidine 5'-phosphate decarboxylase" evidence="12">
    <location>
        <begin position="39"/>
        <end position="358"/>
    </location>
</feature>
<dbReference type="PANTHER" id="PTHR32119:SF2">
    <property type="entry name" value="OROTIDINE 5'-PHOSPHATE DECARBOXYLASE"/>
    <property type="match status" value="1"/>
</dbReference>
<dbReference type="GO" id="GO:0004590">
    <property type="term" value="F:orotidine-5'-phosphate decarboxylase activity"/>
    <property type="evidence" value="ECO:0007669"/>
    <property type="project" value="UniProtKB-EC"/>
</dbReference>
<dbReference type="EMBL" id="JNVN01001055">
    <property type="protein sequence ID" value="KHJ34102.1"/>
    <property type="molecule type" value="Genomic_DNA"/>
</dbReference>
<proteinExistence type="inferred from homology"/>
<comment type="pathway">
    <text evidence="1">Pyrimidine metabolism; UMP biosynthesis via de novo pathway; UMP from orotate: step 2/2.</text>
</comment>
<evidence type="ECO:0000256" key="11">
    <source>
        <dbReference type="PIRSR" id="PIRSR614732-2"/>
    </source>
</evidence>
<dbReference type="Gene3D" id="3.20.20.70">
    <property type="entry name" value="Aldolase class I"/>
    <property type="match status" value="1"/>
</dbReference>
<dbReference type="SMART" id="SM00934">
    <property type="entry name" value="OMPdecase"/>
    <property type="match status" value="1"/>
</dbReference>
<keyword evidence="5" id="KW-0210">Decarboxylase</keyword>
<evidence type="ECO:0000256" key="4">
    <source>
        <dbReference type="ARBA" id="ARBA00021923"/>
    </source>
</evidence>
<dbReference type="CDD" id="cd04725">
    <property type="entry name" value="OMP_decarboxylase_like"/>
    <property type="match status" value="1"/>
</dbReference>
<dbReference type="GO" id="GO:0006207">
    <property type="term" value="P:'de novo' pyrimidine nucleobase biosynthetic process"/>
    <property type="evidence" value="ECO:0007669"/>
    <property type="project" value="EnsemblFungi"/>
</dbReference>
<dbReference type="InterPro" id="IPR011060">
    <property type="entry name" value="RibuloseP-bd_barrel"/>
</dbReference>
<evidence type="ECO:0000259" key="12">
    <source>
        <dbReference type="SMART" id="SM00934"/>
    </source>
</evidence>
<dbReference type="HOGENOM" id="CLU_030821_1_1_1"/>
<feature type="active site" description="For OMPdecase activity" evidence="10">
    <location>
        <position position="104"/>
    </location>
</feature>
<keyword evidence="6" id="KW-0665">Pyrimidine biosynthesis</keyword>
<dbReference type="AlphaFoldDB" id="A0A0B1P5X3"/>
<feature type="active site" description="For OMPdecase activity" evidence="10">
    <location>
        <position position="107"/>
    </location>
</feature>
<accession>A0A0B1P5X3</accession>
<dbReference type="EC" id="4.1.1.23" evidence="3"/>
<evidence type="ECO:0000313" key="14">
    <source>
        <dbReference type="Proteomes" id="UP000030854"/>
    </source>
</evidence>
<feature type="binding site" evidence="11">
    <location>
        <position position="342"/>
    </location>
    <ligand>
        <name>substrate</name>
    </ligand>
</feature>
<evidence type="ECO:0000256" key="2">
    <source>
        <dbReference type="ARBA" id="ARBA00011018"/>
    </source>
</evidence>
<sequence>MTQRSLEDERKLSYSDRAARSTHPLSSYLLRLMTLKKSNLCFSADVSNAKHLLSLANAIGPSIVVLKTHYDLISNWDYNPTTGTGARLAHIARRHGFLIFEDRKFADIGNTVRLQYVEGTARIIDWSHIVNINMIPGKASIEALSSAAGKWKYNNHYKVKTDISVGTSPNLDYSGDREDTKADNYFFTPDTDCPQPSPTIQARKSSIVSITTVSQHFESVNSPRNNDEFALEKFEGIEEAPTDRGLLILAQMSSEGNLATREYTDACVKIAREFKDYVMGFVSQESLNSEPEDHFLTFTPGCHLPPSGWDENLKLASDGQGQQYNTPSKLIEKMGSDIIIVGRGITEAADPASEAERYRVSGWEAYEKRISPT</sequence>
<dbReference type="InterPro" id="IPR018089">
    <property type="entry name" value="OMPdecase_AS"/>
</dbReference>
<dbReference type="UniPathway" id="UPA00070">
    <property type="reaction ID" value="UER00120"/>
</dbReference>
<dbReference type="Proteomes" id="UP000030854">
    <property type="component" value="Unassembled WGS sequence"/>
</dbReference>
<feature type="binding site" evidence="11">
    <location>
        <position position="253"/>
    </location>
    <ligand>
        <name>substrate</name>
    </ligand>
</feature>
<dbReference type="InterPro" id="IPR013785">
    <property type="entry name" value="Aldolase_TIM"/>
</dbReference>
<dbReference type="GO" id="GO:0005829">
    <property type="term" value="C:cytosol"/>
    <property type="evidence" value="ECO:0007669"/>
    <property type="project" value="EnsemblFungi"/>
</dbReference>
<name>A0A0B1P5X3_UNCNE</name>
<feature type="binding site" evidence="11">
    <location>
        <position position="45"/>
    </location>
    <ligand>
        <name>substrate</name>
    </ligand>
</feature>
<comment type="similarity">
    <text evidence="2">Belongs to the OMP decarboxylase family.</text>
</comment>
<keyword evidence="14" id="KW-1185">Reference proteome</keyword>
<evidence type="ECO:0000256" key="3">
    <source>
        <dbReference type="ARBA" id="ARBA00012321"/>
    </source>
</evidence>